<dbReference type="Gene3D" id="3.40.50.12390">
    <property type="match status" value="1"/>
</dbReference>
<evidence type="ECO:0000313" key="3">
    <source>
        <dbReference type="Proteomes" id="UP000499080"/>
    </source>
</evidence>
<dbReference type="EMBL" id="BGPR01225079">
    <property type="protein sequence ID" value="GBN70299.1"/>
    <property type="molecule type" value="Genomic_DNA"/>
</dbReference>
<feature type="non-terminal residue" evidence="2">
    <location>
        <position position="263"/>
    </location>
</feature>
<proteinExistence type="predicted"/>
<evidence type="ECO:0000313" key="2">
    <source>
        <dbReference type="EMBL" id="GBN70299.1"/>
    </source>
</evidence>
<organism evidence="2 3">
    <name type="scientific">Araneus ventricosus</name>
    <name type="common">Orbweaver spider</name>
    <name type="synonym">Epeira ventricosa</name>
    <dbReference type="NCBI Taxonomy" id="182803"/>
    <lineage>
        <taxon>Eukaryota</taxon>
        <taxon>Metazoa</taxon>
        <taxon>Ecdysozoa</taxon>
        <taxon>Arthropoda</taxon>
        <taxon>Chelicerata</taxon>
        <taxon>Arachnida</taxon>
        <taxon>Araneae</taxon>
        <taxon>Araneomorphae</taxon>
        <taxon>Entelegynae</taxon>
        <taxon>Araneoidea</taxon>
        <taxon>Araneidae</taxon>
        <taxon>Araneus</taxon>
    </lineage>
</organism>
<accession>A0A4Y2R4G9</accession>
<dbReference type="Proteomes" id="UP000499080">
    <property type="component" value="Unassembled WGS sequence"/>
</dbReference>
<keyword evidence="3" id="KW-1185">Reference proteome</keyword>
<dbReference type="AlphaFoldDB" id="A0A4Y2R4G9"/>
<gene>
    <name evidence="2" type="ORF">AVEN_185950_1</name>
</gene>
<dbReference type="GO" id="GO:0004527">
    <property type="term" value="F:exonuclease activity"/>
    <property type="evidence" value="ECO:0007669"/>
    <property type="project" value="InterPro"/>
</dbReference>
<dbReference type="GO" id="GO:0003676">
    <property type="term" value="F:nucleic acid binding"/>
    <property type="evidence" value="ECO:0007669"/>
    <property type="project" value="InterPro"/>
</dbReference>
<protein>
    <recommendedName>
        <fullName evidence="1">Xrn1 N-terminal domain-containing protein</fullName>
    </recommendedName>
</protein>
<evidence type="ECO:0000259" key="1">
    <source>
        <dbReference type="Pfam" id="PF03159"/>
    </source>
</evidence>
<name>A0A4Y2R4G9_ARAVE</name>
<sequence length="263" mass="30236">MGINNFCKLIDPVSPPDTTPQPFDSILVDVQSFLYVAIEFCLESNEDLIFREIAKLTWEQLSKMLNLLFSHNVHDKDSCTLVLAFDGEGVPMKWPTQRQRRAKIHDINGKNLYRYSLFGKNKIALQVERYILSRLKNRFKLRCSQLDVVLCGCQVAGEGEHKLFHVAEALSQKCRRPIIVSVDQDVFVLAFKRIKRYDALQIYRYGKFYNVNQFLNHSLPYESARLLTVSNLFGNDFIPPLVGITPINAPTLHAKLSPDENDE</sequence>
<reference evidence="2 3" key="1">
    <citation type="journal article" date="2019" name="Sci. Rep.">
        <title>Orb-weaving spider Araneus ventricosus genome elucidates the spidroin gene catalogue.</title>
        <authorList>
            <person name="Kono N."/>
            <person name="Nakamura H."/>
            <person name="Ohtoshi R."/>
            <person name="Moran D.A.P."/>
            <person name="Shinohara A."/>
            <person name="Yoshida Y."/>
            <person name="Fujiwara M."/>
            <person name="Mori M."/>
            <person name="Tomita M."/>
            <person name="Arakawa K."/>
        </authorList>
    </citation>
    <scope>NUCLEOTIDE SEQUENCE [LARGE SCALE GENOMIC DNA]</scope>
</reference>
<dbReference type="InterPro" id="IPR004859">
    <property type="entry name" value="Xrn1_N"/>
</dbReference>
<comment type="caution">
    <text evidence="2">The sequence shown here is derived from an EMBL/GenBank/DDBJ whole genome shotgun (WGS) entry which is preliminary data.</text>
</comment>
<dbReference type="Pfam" id="PF03159">
    <property type="entry name" value="XRN_N"/>
    <property type="match status" value="1"/>
</dbReference>
<feature type="domain" description="Xrn1 N-terminal" evidence="1">
    <location>
        <begin position="122"/>
        <end position="193"/>
    </location>
</feature>
<dbReference type="OrthoDB" id="6419806at2759"/>